<feature type="region of interest" description="Disordered" evidence="3">
    <location>
        <begin position="169"/>
        <end position="193"/>
    </location>
</feature>
<keyword evidence="5" id="KW-0808">Transferase</keyword>
<proteinExistence type="inferred from homology"/>
<dbReference type="Pfam" id="PF01553">
    <property type="entry name" value="Acyltransferase"/>
    <property type="match status" value="1"/>
</dbReference>
<dbReference type="CDD" id="cd07989">
    <property type="entry name" value="LPLAT_AGPAT-like"/>
    <property type="match status" value="1"/>
</dbReference>
<dbReference type="GO" id="GO:0031956">
    <property type="term" value="F:medium-chain fatty acid-CoA ligase activity"/>
    <property type="evidence" value="ECO:0007669"/>
    <property type="project" value="TreeGrafter"/>
</dbReference>
<dbReference type="InterPro" id="IPR002123">
    <property type="entry name" value="Plipid/glycerol_acylTrfase"/>
</dbReference>
<organism evidence="5 6">
    <name type="scientific">Ignatzschineria indica</name>
    <dbReference type="NCBI Taxonomy" id="472583"/>
    <lineage>
        <taxon>Bacteria</taxon>
        <taxon>Pseudomonadati</taxon>
        <taxon>Pseudomonadota</taxon>
        <taxon>Gammaproteobacteria</taxon>
        <taxon>Cardiobacteriales</taxon>
        <taxon>Ignatzschineriaceae</taxon>
        <taxon>Ignatzschineria</taxon>
    </lineage>
</organism>
<dbReference type="RefSeq" id="WP_109235495.1">
    <property type="nucleotide sequence ID" value="NZ_BMXZ01000001.1"/>
</dbReference>
<keyword evidence="2" id="KW-0436">Ligase</keyword>
<dbReference type="InterPro" id="IPR045851">
    <property type="entry name" value="AMP-bd_C_sf"/>
</dbReference>
<comment type="similarity">
    <text evidence="1">Belongs to the ATP-dependent AMP-binding enzyme family.</text>
</comment>
<dbReference type="PANTHER" id="PTHR43201:SF5">
    <property type="entry name" value="MEDIUM-CHAIN ACYL-COA LIGASE ACSF2, MITOCHONDRIAL"/>
    <property type="match status" value="1"/>
</dbReference>
<feature type="compositionally biased region" description="Basic and acidic residues" evidence="3">
    <location>
        <begin position="170"/>
        <end position="184"/>
    </location>
</feature>
<dbReference type="Gene3D" id="3.30.300.30">
    <property type="match status" value="1"/>
</dbReference>
<evidence type="ECO:0000256" key="1">
    <source>
        <dbReference type="ARBA" id="ARBA00006432"/>
    </source>
</evidence>
<dbReference type="InterPro" id="IPR020845">
    <property type="entry name" value="AMP-binding_CS"/>
</dbReference>
<evidence type="ECO:0000313" key="5">
    <source>
        <dbReference type="EMBL" id="PWD84295.1"/>
    </source>
</evidence>
<evidence type="ECO:0000313" key="6">
    <source>
        <dbReference type="Proteomes" id="UP000244948"/>
    </source>
</evidence>
<dbReference type="Pfam" id="PF00501">
    <property type="entry name" value="AMP-binding"/>
    <property type="match status" value="1"/>
</dbReference>
<dbReference type="Proteomes" id="UP000244948">
    <property type="component" value="Unassembled WGS sequence"/>
</dbReference>
<dbReference type="InterPro" id="IPR042099">
    <property type="entry name" value="ANL_N_sf"/>
</dbReference>
<dbReference type="EMBL" id="QEWR01000002">
    <property type="protein sequence ID" value="PWD84295.1"/>
    <property type="molecule type" value="Genomic_DNA"/>
</dbReference>
<evidence type="ECO:0000256" key="2">
    <source>
        <dbReference type="ARBA" id="ARBA00022598"/>
    </source>
</evidence>
<keyword evidence="5" id="KW-0012">Acyltransferase</keyword>
<dbReference type="SMART" id="SM00563">
    <property type="entry name" value="PlsC"/>
    <property type="match status" value="1"/>
</dbReference>
<comment type="caution">
    <text evidence="5">The sequence shown here is derived from an EMBL/GenBank/DDBJ whole genome shotgun (WGS) entry which is preliminary data.</text>
</comment>
<dbReference type="AlphaFoldDB" id="A0A2U2AM91"/>
<sequence>MRRFLYLLFKLFYRIELNIDPRSEMVEGIIICNHQSFLDGILLGLYLPQRPLFVIDRRIAARWYFRPLLRFVSHLTVDPRHPMAIKQLLQHVEKGKSVVIFPEGRITLTGSFMKFYEGAAFIAQKSGRPLIPVYINGAQLSYFSRLKGVIKQRAFPKITIDVDAPQYLSDKQKPTTDNDVDNRKNNRKRRLSHHELANKTQEILMNTRLHTFQPTSLFAALLSAREQFGKKTAVLEDIERKALNYQQIITYSLLFSRLFSRITEEKERVGLMLPNSSAAAISLFGLNAIGRTAAMINYTSGLESIKTSLIAADIQQIITSKRFLKEAKLEGIVAALPHIQWHYLEELKPQITFKDKLWALWARRNPLRQLPKVDADAEAAIIFTSGSEGIPKGVVHSNRSLLTNVEQLHTVADFSPKDTFMVTLPLFHAFGLTVGLLTSLFSGAKAFLYPSPLHYRIIPELIYETQATVLFGTSTFLQNYARYAHPLDFSSLRYVVAGAEKLNEHVKENWLEKFGIRILEGYGASECAPVISINLPGNYKADRLGKLLPGMEAKLLPIEGIATGGKLLVKGGNIMKGYLFVDQPGILSTTYLDNHNGWYDTGDIVTIDEEGFLKIEGRVKRFAKIAGEMVSLETTERLFHEAYPDYQHAAVIRKDDKKGEAIVIFTTIPGDPDRKALAETARLLGLPELAISRDYRYLPELPRLGSGKVNYQALNELIEERSIEEASI</sequence>
<dbReference type="GO" id="GO:0006631">
    <property type="term" value="P:fatty acid metabolic process"/>
    <property type="evidence" value="ECO:0007669"/>
    <property type="project" value="TreeGrafter"/>
</dbReference>
<evidence type="ECO:0000256" key="3">
    <source>
        <dbReference type="SAM" id="MobiDB-lite"/>
    </source>
</evidence>
<feature type="domain" description="Phospholipid/glycerol acyltransferase" evidence="4">
    <location>
        <begin position="28"/>
        <end position="138"/>
    </location>
</feature>
<reference evidence="5 6" key="1">
    <citation type="journal article" date="2018" name="Genome Announc.">
        <title>Ignatzschineria cameli sp. nov., isolated from necrotic foot tissue of dromedaries (Camelus dromedarius) and associated maggots (Wohlfahrtia species) in Dubai.</title>
        <authorList>
            <person name="Tsang C.C."/>
            <person name="Tang J.Y."/>
            <person name="Fong J.Y."/>
            <person name="Kinne J."/>
            <person name="Lee H.H."/>
            <person name="Joseph M."/>
            <person name="Jose S."/>
            <person name="Schuster R.K."/>
            <person name="Tang Y."/>
            <person name="Sivakumar S."/>
            <person name="Chen J.H."/>
            <person name="Teng J.L."/>
            <person name="Lau S.K."/>
            <person name="Wernery U."/>
            <person name="Woo P.C."/>
        </authorList>
    </citation>
    <scope>NUCLEOTIDE SEQUENCE [LARGE SCALE GENOMIC DNA]</scope>
    <source>
        <strain evidence="5 6">KCTC 22643</strain>
    </source>
</reference>
<dbReference type="InterPro" id="IPR000873">
    <property type="entry name" value="AMP-dep_synth/lig_dom"/>
</dbReference>
<dbReference type="PANTHER" id="PTHR43201">
    <property type="entry name" value="ACYL-COA SYNTHETASE"/>
    <property type="match status" value="1"/>
</dbReference>
<gene>
    <name evidence="5" type="ORF">DC082_01775</name>
</gene>
<name>A0A2U2AM91_9GAMM</name>
<protein>
    <submittedName>
        <fullName evidence="5">Bifunctional 2-acylglycerophosphoethanolamine acyltransferase/acyl-ACP synthetase</fullName>
    </submittedName>
</protein>
<dbReference type="SUPFAM" id="SSF69593">
    <property type="entry name" value="Glycerol-3-phosphate (1)-acyltransferase"/>
    <property type="match status" value="1"/>
</dbReference>
<dbReference type="PROSITE" id="PS00455">
    <property type="entry name" value="AMP_BINDING"/>
    <property type="match status" value="1"/>
</dbReference>
<dbReference type="SUPFAM" id="SSF56801">
    <property type="entry name" value="Acetyl-CoA synthetase-like"/>
    <property type="match status" value="1"/>
</dbReference>
<dbReference type="GO" id="GO:0016746">
    <property type="term" value="F:acyltransferase activity"/>
    <property type="evidence" value="ECO:0007669"/>
    <property type="project" value="UniProtKB-KW"/>
</dbReference>
<evidence type="ECO:0000259" key="4">
    <source>
        <dbReference type="SMART" id="SM00563"/>
    </source>
</evidence>
<dbReference type="Gene3D" id="3.40.50.12780">
    <property type="entry name" value="N-terminal domain of ligase-like"/>
    <property type="match status" value="1"/>
</dbReference>
<accession>A0A2U2AM91</accession>
<keyword evidence="6" id="KW-1185">Reference proteome</keyword>